<sequence length="197" mass="22158">VAQWASWRVGKAGPRRLAAAQSASLFVWCRRRRCSRRRRRCPRLYRSVCSARPPRSGPPPSPTPAPSPVSRVWIPLCRRLFLFRRLCRRLRRRASRELHRHRQWSLALSPRLECSGAISAYCNLCTPGSRESPASASQVAGTTGMYHHAWLIFVFLVETGFHHVGQAGLELLSSGDPPSLASQSVEITGVSHLTWPQ</sequence>
<keyword evidence="2" id="KW-1185">Reference proteome</keyword>
<dbReference type="Proteomes" id="UP000008225">
    <property type="component" value="Chromosome 18"/>
</dbReference>
<organism evidence="1 2">
    <name type="scientific">Callithrix jacchus</name>
    <name type="common">White-tufted-ear marmoset</name>
    <name type="synonym">Simia Jacchus</name>
    <dbReference type="NCBI Taxonomy" id="9483"/>
    <lineage>
        <taxon>Eukaryota</taxon>
        <taxon>Metazoa</taxon>
        <taxon>Chordata</taxon>
        <taxon>Craniata</taxon>
        <taxon>Vertebrata</taxon>
        <taxon>Euteleostomi</taxon>
        <taxon>Mammalia</taxon>
        <taxon>Eutheria</taxon>
        <taxon>Euarchontoglires</taxon>
        <taxon>Primates</taxon>
        <taxon>Haplorrhini</taxon>
        <taxon>Platyrrhini</taxon>
        <taxon>Cebidae</taxon>
        <taxon>Callitrichinae</taxon>
        <taxon>Callithrix</taxon>
        <taxon>Callithrix</taxon>
    </lineage>
</organism>
<reference evidence="1" key="3">
    <citation type="submission" date="2025-09" db="UniProtKB">
        <authorList>
            <consortium name="Ensembl"/>
        </authorList>
    </citation>
    <scope>IDENTIFICATION</scope>
</reference>
<accession>F7IDA6</accession>
<dbReference type="PANTHER" id="PTHR12138">
    <property type="entry name" value="PRIMATE-EXPANDED PROTEIN FAMILY"/>
    <property type="match status" value="1"/>
</dbReference>
<protein>
    <submittedName>
        <fullName evidence="1">Uncharacterized protein</fullName>
    </submittedName>
</protein>
<dbReference type="InParanoid" id="F7IDA6"/>
<proteinExistence type="predicted"/>
<reference evidence="1" key="2">
    <citation type="submission" date="2025-08" db="UniProtKB">
        <authorList>
            <consortium name="Ensembl"/>
        </authorList>
    </citation>
    <scope>IDENTIFICATION</scope>
</reference>
<evidence type="ECO:0000313" key="1">
    <source>
        <dbReference type="Ensembl" id="ENSCJAP00000009202.5"/>
    </source>
</evidence>
<dbReference type="PRINTS" id="PR02045">
    <property type="entry name" value="F138DOMAIN"/>
</dbReference>
<dbReference type="HOGENOM" id="CLU_118864_2_2_1"/>
<dbReference type="Ensembl" id="ENSCJAT00000009728.5">
    <property type="protein sequence ID" value="ENSCJAP00000009202.5"/>
    <property type="gene ID" value="ENSCJAG00000078615.1"/>
</dbReference>
<dbReference type="Bgee" id="ENSCJAG00000059914">
    <property type="expression patterns" value="Expressed in cerebellum"/>
</dbReference>
<reference evidence="1" key="1">
    <citation type="submission" date="2009-03" db="EMBL/GenBank/DDBJ databases">
        <authorList>
            <person name="Warren W."/>
            <person name="Ye L."/>
            <person name="Minx P."/>
            <person name="Worley K."/>
            <person name="Gibbs R."/>
            <person name="Wilson R.K."/>
        </authorList>
    </citation>
    <scope>NUCLEOTIDE SEQUENCE [LARGE SCALE GENOMIC DNA]</scope>
</reference>
<dbReference type="GeneTree" id="ENSGT01150000286943"/>
<dbReference type="AlphaFoldDB" id="F7IDA6"/>
<dbReference type="PANTHER" id="PTHR12138:SF162">
    <property type="entry name" value="CHROMOSOME UNDETERMINED SCAFFOLD_275, WHOLE GENOME SHOTGUN SEQUENCE"/>
    <property type="match status" value="1"/>
</dbReference>
<name>F7IDA6_CALJA</name>
<evidence type="ECO:0000313" key="2">
    <source>
        <dbReference type="Proteomes" id="UP000008225"/>
    </source>
</evidence>